<organism evidence="2 3">
    <name type="scientific">Nocardioides guangzhouensis</name>
    <dbReference type="NCBI Taxonomy" id="2497878"/>
    <lineage>
        <taxon>Bacteria</taxon>
        <taxon>Bacillati</taxon>
        <taxon>Actinomycetota</taxon>
        <taxon>Actinomycetes</taxon>
        <taxon>Propionibacteriales</taxon>
        <taxon>Nocardioidaceae</taxon>
        <taxon>Nocardioides</taxon>
    </lineage>
</organism>
<dbReference type="InterPro" id="IPR025159">
    <property type="entry name" value="AbiEi_N"/>
</dbReference>
<protein>
    <recommendedName>
        <fullName evidence="1">AbiEi antitoxin N-terminal domain-containing protein</fullName>
    </recommendedName>
</protein>
<sequence>MNPDHAARTDLTMGLFTRADVLSAGNDDNYIARMVKSGAWHRVRNGAFMAASQWGELDEAARHRVLARAVLSKTKSRAVLSHGSALLEYGVPAWDLPLTDVHLTRLDQRGGRREARVCQHRGRLFVGDVTYRNGLMVTSPVRTALDVMATTDSEHGLVVGCGLVRAGECTVPQLVGAYEAVESRPHSLATRVVLSLIDPRLESLGEMRTYFHLRSQGLPTPIPQFEVRDRGRLVARLDFAWPAQKVWLEFDGKSKYVDFLREGETPADAVMREKFREDEVRRLTGWICIRVTWADLYDPVRLARKVRRAFADQAAA</sequence>
<dbReference type="OrthoDB" id="5143202at2"/>
<dbReference type="Proteomes" id="UP000295198">
    <property type="component" value="Unassembled WGS sequence"/>
</dbReference>
<dbReference type="AlphaFoldDB" id="A0A4Q4ZJM5"/>
<name>A0A4Q4ZJM5_9ACTN</name>
<comment type="caution">
    <text evidence="2">The sequence shown here is derived from an EMBL/GenBank/DDBJ whole genome shotgun (WGS) entry which is preliminary data.</text>
</comment>
<gene>
    <name evidence="2" type="ORF">EKO23_04145</name>
</gene>
<evidence type="ECO:0000313" key="3">
    <source>
        <dbReference type="Proteomes" id="UP000295198"/>
    </source>
</evidence>
<keyword evidence="3" id="KW-1185">Reference proteome</keyword>
<dbReference type="Pfam" id="PF13338">
    <property type="entry name" value="AbiEi_4"/>
    <property type="match status" value="1"/>
</dbReference>
<reference evidence="2 3" key="1">
    <citation type="submission" date="2019-01" db="EMBL/GenBank/DDBJ databases">
        <title>Nocardioides guangzhouensis sp. nov., an actinobacterium isolated from soil.</title>
        <authorList>
            <person name="Fu Y."/>
            <person name="Cai Y."/>
            <person name="Lin Z."/>
            <person name="Chen P."/>
        </authorList>
    </citation>
    <scope>NUCLEOTIDE SEQUENCE [LARGE SCALE GENOMIC DNA]</scope>
    <source>
        <strain evidence="2 3">130</strain>
    </source>
</reference>
<dbReference type="RefSeq" id="WP_134714385.1">
    <property type="nucleotide sequence ID" value="NZ_SDKM01000004.1"/>
</dbReference>
<accession>A0A4Q4ZJM5</accession>
<feature type="domain" description="AbiEi antitoxin N-terminal" evidence="1">
    <location>
        <begin position="13"/>
        <end position="47"/>
    </location>
</feature>
<dbReference type="EMBL" id="SDKM01000004">
    <property type="protein sequence ID" value="RYP88045.1"/>
    <property type="molecule type" value="Genomic_DNA"/>
</dbReference>
<evidence type="ECO:0000313" key="2">
    <source>
        <dbReference type="EMBL" id="RYP88045.1"/>
    </source>
</evidence>
<evidence type="ECO:0000259" key="1">
    <source>
        <dbReference type="Pfam" id="PF13338"/>
    </source>
</evidence>
<proteinExistence type="predicted"/>